<dbReference type="PRINTS" id="PR00481">
    <property type="entry name" value="LAMNOPPTDASE"/>
</dbReference>
<dbReference type="PANTHER" id="PTHR11963:SF20">
    <property type="entry name" value="PEPTIDASE B"/>
    <property type="match status" value="1"/>
</dbReference>
<dbReference type="Proteomes" id="UP000249417">
    <property type="component" value="Unassembled WGS sequence"/>
</dbReference>
<feature type="domain" description="Cytosol aminopeptidase" evidence="6">
    <location>
        <begin position="1"/>
        <end position="221"/>
    </location>
</feature>
<evidence type="ECO:0000313" key="7">
    <source>
        <dbReference type="EMBL" id="PZQ44250.1"/>
    </source>
</evidence>
<evidence type="ECO:0000256" key="2">
    <source>
        <dbReference type="ARBA" id="ARBA00022438"/>
    </source>
</evidence>
<dbReference type="PANTHER" id="PTHR11963">
    <property type="entry name" value="LEUCINE AMINOPEPTIDASE-RELATED"/>
    <property type="match status" value="1"/>
</dbReference>
<dbReference type="GO" id="GO:0005737">
    <property type="term" value="C:cytoplasm"/>
    <property type="evidence" value="ECO:0007669"/>
    <property type="project" value="InterPro"/>
</dbReference>
<sequence>VVFVTGGLDRKPPPFMLLMKKDMGGAAHVLGLAHAVMTLNIPVRLRVLIAAAENSVGGESFRPGDVIPSRKGLSVEIGDTDAEGRLVVGDALTYACEGDKKPELVVDFCTLTGSARAALGYDIPAFFSNRESLQDQIKEHGQMNEDPVWPLPLWQPYVKEMSSNIADLSNVGSGKAGAIHGALFLQQFIDPSVDWVHLDCYAWEQSGKAGRPQGGADTGMRAILKLIETRYAVSN</sequence>
<comment type="similarity">
    <text evidence="1">Belongs to the peptidase M17 family.</text>
</comment>
<organism evidence="7 8">
    <name type="scientific">Micavibrio aeruginosavorus</name>
    <dbReference type="NCBI Taxonomy" id="349221"/>
    <lineage>
        <taxon>Bacteria</taxon>
        <taxon>Pseudomonadati</taxon>
        <taxon>Bdellovibrionota</taxon>
        <taxon>Bdellovibrionia</taxon>
        <taxon>Bdellovibrionales</taxon>
        <taxon>Pseudobdellovibrionaceae</taxon>
        <taxon>Micavibrio</taxon>
    </lineage>
</organism>
<dbReference type="InterPro" id="IPR000819">
    <property type="entry name" value="Peptidase_M17_C"/>
</dbReference>
<dbReference type="GO" id="GO:0006508">
    <property type="term" value="P:proteolysis"/>
    <property type="evidence" value="ECO:0007669"/>
    <property type="project" value="UniProtKB-KW"/>
</dbReference>
<protein>
    <submittedName>
        <fullName evidence="7">Aminopeptidase</fullName>
    </submittedName>
</protein>
<name>A0A2W5PYV7_9BACT</name>
<dbReference type="EMBL" id="QFQB01000102">
    <property type="protein sequence ID" value="PZQ44250.1"/>
    <property type="molecule type" value="Genomic_DNA"/>
</dbReference>
<dbReference type="GO" id="GO:0070006">
    <property type="term" value="F:metalloaminopeptidase activity"/>
    <property type="evidence" value="ECO:0007669"/>
    <property type="project" value="InterPro"/>
</dbReference>
<proteinExistence type="inferred from homology"/>
<evidence type="ECO:0000256" key="1">
    <source>
        <dbReference type="ARBA" id="ARBA00009528"/>
    </source>
</evidence>
<gene>
    <name evidence="7" type="ORF">DI551_10495</name>
</gene>
<evidence type="ECO:0000256" key="4">
    <source>
        <dbReference type="ARBA" id="ARBA00022801"/>
    </source>
</evidence>
<evidence type="ECO:0000256" key="5">
    <source>
        <dbReference type="ARBA" id="ARBA00023211"/>
    </source>
</evidence>
<accession>A0A2W5PYV7</accession>
<dbReference type="AlphaFoldDB" id="A0A2W5PYV7"/>
<feature type="non-terminal residue" evidence="7">
    <location>
        <position position="1"/>
    </location>
</feature>
<reference evidence="7 8" key="1">
    <citation type="submission" date="2017-08" db="EMBL/GenBank/DDBJ databases">
        <title>Infants hospitalized years apart are colonized by the same room-sourced microbial strains.</title>
        <authorList>
            <person name="Brooks B."/>
            <person name="Olm M.R."/>
            <person name="Firek B.A."/>
            <person name="Baker R."/>
            <person name="Thomas B.C."/>
            <person name="Morowitz M.J."/>
            <person name="Banfield J.F."/>
        </authorList>
    </citation>
    <scope>NUCLEOTIDE SEQUENCE [LARGE SCALE GENOMIC DNA]</scope>
    <source>
        <strain evidence="7">S2_005_002_R2_29</strain>
    </source>
</reference>
<dbReference type="SUPFAM" id="SSF53187">
    <property type="entry name" value="Zn-dependent exopeptidases"/>
    <property type="match status" value="1"/>
</dbReference>
<evidence type="ECO:0000259" key="6">
    <source>
        <dbReference type="Pfam" id="PF00883"/>
    </source>
</evidence>
<dbReference type="Gene3D" id="3.40.630.10">
    <property type="entry name" value="Zn peptidases"/>
    <property type="match status" value="1"/>
</dbReference>
<comment type="caution">
    <text evidence="7">The sequence shown here is derived from an EMBL/GenBank/DDBJ whole genome shotgun (WGS) entry which is preliminary data.</text>
</comment>
<keyword evidence="3" id="KW-0645">Protease</keyword>
<keyword evidence="4" id="KW-0378">Hydrolase</keyword>
<evidence type="ECO:0000313" key="8">
    <source>
        <dbReference type="Proteomes" id="UP000249417"/>
    </source>
</evidence>
<keyword evidence="5" id="KW-0464">Manganese</keyword>
<keyword evidence="2 7" id="KW-0031">Aminopeptidase</keyword>
<dbReference type="InterPro" id="IPR011356">
    <property type="entry name" value="Leucine_aapep/pepB"/>
</dbReference>
<dbReference type="GO" id="GO:0030145">
    <property type="term" value="F:manganese ion binding"/>
    <property type="evidence" value="ECO:0007669"/>
    <property type="project" value="InterPro"/>
</dbReference>
<evidence type="ECO:0000256" key="3">
    <source>
        <dbReference type="ARBA" id="ARBA00022670"/>
    </source>
</evidence>
<dbReference type="Pfam" id="PF00883">
    <property type="entry name" value="Peptidase_M17"/>
    <property type="match status" value="1"/>
</dbReference>